<dbReference type="Proteomes" id="UP000053201">
    <property type="component" value="Unassembled WGS sequence"/>
</dbReference>
<dbReference type="InterPro" id="IPR029135">
    <property type="entry name" value="PPP1R35_C"/>
</dbReference>
<dbReference type="Pfam" id="PF15503">
    <property type="entry name" value="PPP1R35_C"/>
    <property type="match status" value="1"/>
</dbReference>
<dbReference type="EMBL" id="KQ257457">
    <property type="protein sequence ID" value="KNC99908.1"/>
    <property type="molecule type" value="Genomic_DNA"/>
</dbReference>
<feature type="compositionally biased region" description="Acidic residues" evidence="5">
    <location>
        <begin position="100"/>
        <end position="111"/>
    </location>
</feature>
<evidence type="ECO:0000313" key="7">
    <source>
        <dbReference type="EMBL" id="KNC99908.1"/>
    </source>
</evidence>
<dbReference type="GeneID" id="27688669"/>
<evidence type="ECO:0000256" key="4">
    <source>
        <dbReference type="ARBA" id="ARBA00029452"/>
    </source>
</evidence>
<dbReference type="RefSeq" id="XP_016607948.1">
    <property type="nucleotide sequence ID" value="XM_016753504.1"/>
</dbReference>
<keyword evidence="3" id="KW-0206">Cytoskeleton</keyword>
<evidence type="ECO:0000259" key="6">
    <source>
        <dbReference type="Pfam" id="PF15503"/>
    </source>
</evidence>
<comment type="similarity">
    <text evidence="4">Belongs to the PPP1R35 family.</text>
</comment>
<evidence type="ECO:0000256" key="5">
    <source>
        <dbReference type="SAM" id="MobiDB-lite"/>
    </source>
</evidence>
<evidence type="ECO:0000313" key="8">
    <source>
        <dbReference type="Proteomes" id="UP000053201"/>
    </source>
</evidence>
<name>A0A0L0HGE9_SPIPD</name>
<evidence type="ECO:0000256" key="2">
    <source>
        <dbReference type="ARBA" id="ARBA00022490"/>
    </source>
</evidence>
<dbReference type="InParanoid" id="A0A0L0HGE9"/>
<sequence>MTLTFIPTNTSTHPKTLKRKSVQTRHATSGIPVSIPAHSKTSLATKPHSRNDLEEEHAVNKDPPQPVAYPHVLESSTLVEEGYKEYVSRQPSRGFSHKEEEEDPIVNEEDITPQKPPIPVPHPDEETKSIKPARTPPLDPSLIVDPHLRLKLALPPSNPKLMRPKDYHLRRKTEDRQIPITQPNIVPTNLDRPTANSSKFIQNRIDKVKQDRFDPVQAVAELMIKDREAVRRVQTRVTAQSLNIDRNTTQYNNLTPINTHWVHQHSKSRTQSDQIARMEQAASEPIMSTTSGPEPASKGIPRAKKSVSQAWLDARDTKMNAEEFKPKNLEMDTISIPYPHISDDPFANGPDAPRLTMGSLELNLEDWNRLRFYEKPVRCQDFDIVKQRSAILNPSSLK</sequence>
<feature type="region of interest" description="Disordered" evidence="5">
    <location>
        <begin position="283"/>
        <end position="304"/>
    </location>
</feature>
<dbReference type="OrthoDB" id="2149772at2759"/>
<accession>A0A0L0HGE9</accession>
<keyword evidence="2" id="KW-0963">Cytoplasm</keyword>
<keyword evidence="8" id="KW-1185">Reference proteome</keyword>
<gene>
    <name evidence="7" type="ORF">SPPG_05279</name>
</gene>
<dbReference type="GO" id="GO:0005814">
    <property type="term" value="C:centriole"/>
    <property type="evidence" value="ECO:0007669"/>
    <property type="project" value="UniProtKB-SubCell"/>
</dbReference>
<dbReference type="VEuPathDB" id="FungiDB:SPPG_05279"/>
<feature type="region of interest" description="Disordered" evidence="5">
    <location>
        <begin position="19"/>
        <end position="67"/>
    </location>
</feature>
<dbReference type="AlphaFoldDB" id="A0A0L0HGE9"/>
<protein>
    <recommendedName>
        <fullName evidence="6">Protein phosphatase 1 regulatory subunit 35 C-terminal domain-containing protein</fullName>
    </recommendedName>
</protein>
<evidence type="ECO:0000256" key="3">
    <source>
        <dbReference type="ARBA" id="ARBA00023212"/>
    </source>
</evidence>
<feature type="domain" description="Protein phosphatase 1 regulatory subunit 35 C-terminal" evidence="6">
    <location>
        <begin position="193"/>
        <end position="286"/>
    </location>
</feature>
<evidence type="ECO:0000256" key="1">
    <source>
        <dbReference type="ARBA" id="ARBA00004114"/>
    </source>
</evidence>
<feature type="compositionally biased region" description="Basic and acidic residues" evidence="5">
    <location>
        <begin position="49"/>
        <end position="60"/>
    </location>
</feature>
<comment type="subcellular location">
    <subcellularLocation>
        <location evidence="1">Cytoplasm</location>
        <location evidence="1">Cytoskeleton</location>
        <location evidence="1">Microtubule organizing center</location>
        <location evidence="1">Centrosome</location>
        <location evidence="1">Centriole</location>
    </subcellularLocation>
</comment>
<reference evidence="7 8" key="1">
    <citation type="submission" date="2009-08" db="EMBL/GenBank/DDBJ databases">
        <title>The Genome Sequence of Spizellomyces punctatus strain DAOM BR117.</title>
        <authorList>
            <consortium name="The Broad Institute Genome Sequencing Platform"/>
            <person name="Russ C."/>
            <person name="Cuomo C."/>
            <person name="Shea T."/>
            <person name="Young S.K."/>
            <person name="Zeng Q."/>
            <person name="Koehrsen M."/>
            <person name="Haas B."/>
            <person name="Borodovsky M."/>
            <person name="Guigo R."/>
            <person name="Alvarado L."/>
            <person name="Berlin A."/>
            <person name="Bochicchio J."/>
            <person name="Borenstein D."/>
            <person name="Chapman S."/>
            <person name="Chen Z."/>
            <person name="Engels R."/>
            <person name="Freedman E."/>
            <person name="Gellesch M."/>
            <person name="Goldberg J."/>
            <person name="Griggs A."/>
            <person name="Gujja S."/>
            <person name="Heiman D."/>
            <person name="Hepburn T."/>
            <person name="Howarth C."/>
            <person name="Jen D."/>
            <person name="Larson L."/>
            <person name="Lewis B."/>
            <person name="Mehta T."/>
            <person name="Park D."/>
            <person name="Pearson M."/>
            <person name="Roberts A."/>
            <person name="Saif S."/>
            <person name="Shenoy N."/>
            <person name="Sisk P."/>
            <person name="Stolte C."/>
            <person name="Sykes S."/>
            <person name="Thomson T."/>
            <person name="Walk T."/>
            <person name="White J."/>
            <person name="Yandava C."/>
            <person name="Burger G."/>
            <person name="Gray M.W."/>
            <person name="Holland P.W.H."/>
            <person name="King N."/>
            <person name="Lang F.B.F."/>
            <person name="Roger A.J."/>
            <person name="Ruiz-Trillo I."/>
            <person name="Lander E."/>
            <person name="Nusbaum C."/>
        </authorList>
    </citation>
    <scope>NUCLEOTIDE SEQUENCE [LARGE SCALE GENOMIC DNA]</scope>
    <source>
        <strain evidence="7 8">DAOM BR117</strain>
    </source>
</reference>
<proteinExistence type="inferred from homology"/>
<feature type="region of interest" description="Disordered" evidence="5">
    <location>
        <begin position="87"/>
        <end position="142"/>
    </location>
</feature>
<organism evidence="7 8">
    <name type="scientific">Spizellomyces punctatus (strain DAOM BR117)</name>
    <dbReference type="NCBI Taxonomy" id="645134"/>
    <lineage>
        <taxon>Eukaryota</taxon>
        <taxon>Fungi</taxon>
        <taxon>Fungi incertae sedis</taxon>
        <taxon>Chytridiomycota</taxon>
        <taxon>Chytridiomycota incertae sedis</taxon>
        <taxon>Chytridiomycetes</taxon>
        <taxon>Spizellomycetales</taxon>
        <taxon>Spizellomycetaceae</taxon>
        <taxon>Spizellomyces</taxon>
    </lineage>
</organism>